<feature type="chain" id="PRO_5043786312" description="Secreted protein" evidence="1">
    <location>
        <begin position="29"/>
        <end position="77"/>
    </location>
</feature>
<dbReference type="AlphaFoldDB" id="A0AAV4U519"/>
<keyword evidence="3" id="KW-1185">Reference proteome</keyword>
<dbReference type="EMBL" id="BPLR01012298">
    <property type="protein sequence ID" value="GIY52841.1"/>
    <property type="molecule type" value="Genomic_DNA"/>
</dbReference>
<evidence type="ECO:0000313" key="2">
    <source>
        <dbReference type="EMBL" id="GIY52841.1"/>
    </source>
</evidence>
<organism evidence="2 3">
    <name type="scientific">Caerostris extrusa</name>
    <name type="common">Bark spider</name>
    <name type="synonym">Caerostris bankana</name>
    <dbReference type="NCBI Taxonomy" id="172846"/>
    <lineage>
        <taxon>Eukaryota</taxon>
        <taxon>Metazoa</taxon>
        <taxon>Ecdysozoa</taxon>
        <taxon>Arthropoda</taxon>
        <taxon>Chelicerata</taxon>
        <taxon>Arachnida</taxon>
        <taxon>Araneae</taxon>
        <taxon>Araneomorphae</taxon>
        <taxon>Entelegynae</taxon>
        <taxon>Araneoidea</taxon>
        <taxon>Araneidae</taxon>
        <taxon>Caerostris</taxon>
    </lineage>
</organism>
<evidence type="ECO:0000256" key="1">
    <source>
        <dbReference type="SAM" id="SignalP"/>
    </source>
</evidence>
<evidence type="ECO:0008006" key="4">
    <source>
        <dbReference type="Google" id="ProtNLM"/>
    </source>
</evidence>
<proteinExistence type="predicted"/>
<keyword evidence="1" id="KW-0732">Signal</keyword>
<reference evidence="2 3" key="1">
    <citation type="submission" date="2021-06" db="EMBL/GenBank/DDBJ databases">
        <title>Caerostris extrusa draft genome.</title>
        <authorList>
            <person name="Kono N."/>
            <person name="Arakawa K."/>
        </authorList>
    </citation>
    <scope>NUCLEOTIDE SEQUENCE [LARGE SCALE GENOMIC DNA]</scope>
</reference>
<sequence>MFKRNQEKVVGFLKWVALIGLTWMLADAEERGQKRETEPIKRHCSGQWRKCSLPNCRLIIERELGFRLRSLFHLRPL</sequence>
<gene>
    <name evidence="2" type="ORF">CEXT_284031</name>
</gene>
<dbReference type="Proteomes" id="UP001054945">
    <property type="component" value="Unassembled WGS sequence"/>
</dbReference>
<accession>A0AAV4U519</accession>
<feature type="signal peptide" evidence="1">
    <location>
        <begin position="1"/>
        <end position="28"/>
    </location>
</feature>
<evidence type="ECO:0000313" key="3">
    <source>
        <dbReference type="Proteomes" id="UP001054945"/>
    </source>
</evidence>
<comment type="caution">
    <text evidence="2">The sequence shown here is derived from an EMBL/GenBank/DDBJ whole genome shotgun (WGS) entry which is preliminary data.</text>
</comment>
<protein>
    <recommendedName>
        <fullName evidence="4">Secreted protein</fullName>
    </recommendedName>
</protein>
<name>A0AAV4U519_CAEEX</name>